<evidence type="ECO:0000313" key="3">
    <source>
        <dbReference type="Proteomes" id="UP000481033"/>
    </source>
</evidence>
<accession>A0A6M0RR93</accession>
<dbReference type="Proteomes" id="UP000481033">
    <property type="component" value="Unassembled WGS sequence"/>
</dbReference>
<evidence type="ECO:0000313" key="2">
    <source>
        <dbReference type="EMBL" id="NEZ58778.1"/>
    </source>
</evidence>
<organism evidence="2 3">
    <name type="scientific">Adonisia turfae CCMR0081</name>
    <dbReference type="NCBI Taxonomy" id="2292702"/>
    <lineage>
        <taxon>Bacteria</taxon>
        <taxon>Bacillati</taxon>
        <taxon>Cyanobacteriota</taxon>
        <taxon>Adonisia</taxon>
        <taxon>Adonisia turfae</taxon>
    </lineage>
</organism>
<keyword evidence="3" id="KW-1185">Reference proteome</keyword>
<sequence>MIERANAPGADLSGESTVFPDDDADPLTEDWVIIDVTQATDGSYPYAVTLIIEWRHSSPEEARAAYSDFVVKGIEQTHNDITACADVVETLPSSTRYRFYDNGEAYGVFLEPEEPADFSGSRNALTVTIFRE</sequence>
<feature type="region of interest" description="Disordered" evidence="1">
    <location>
        <begin position="1"/>
        <end position="22"/>
    </location>
</feature>
<protein>
    <submittedName>
        <fullName evidence="2">Uncharacterized protein</fullName>
    </submittedName>
</protein>
<proteinExistence type="predicted"/>
<evidence type="ECO:0000256" key="1">
    <source>
        <dbReference type="SAM" id="MobiDB-lite"/>
    </source>
</evidence>
<gene>
    <name evidence="2" type="ORF">DXZ20_24685</name>
</gene>
<reference evidence="2 3" key="1">
    <citation type="journal article" date="2020" name="Microb. Ecol.">
        <title>Ecogenomics of the Marine Benthic Filamentous Cyanobacterium Adonisia.</title>
        <authorList>
            <person name="Walter J.M."/>
            <person name="Coutinho F.H."/>
            <person name="Leomil L."/>
            <person name="Hargreaves P.I."/>
            <person name="Campeao M.E."/>
            <person name="Vieira V.V."/>
            <person name="Silva B.S."/>
            <person name="Fistarol G.O."/>
            <person name="Salomon P.S."/>
            <person name="Sawabe T."/>
            <person name="Mino S."/>
            <person name="Hosokawa M."/>
            <person name="Miyashita H."/>
            <person name="Maruyama F."/>
            <person name="van Verk M.C."/>
            <person name="Dutilh B.E."/>
            <person name="Thompson C.C."/>
            <person name="Thompson F.L."/>
        </authorList>
    </citation>
    <scope>NUCLEOTIDE SEQUENCE [LARGE SCALE GENOMIC DNA]</scope>
    <source>
        <strain evidence="2 3">CCMR0081</strain>
    </source>
</reference>
<dbReference type="EMBL" id="QXHD01000004">
    <property type="protein sequence ID" value="NEZ58778.1"/>
    <property type="molecule type" value="Genomic_DNA"/>
</dbReference>
<name>A0A6M0RR93_9CYAN</name>
<dbReference type="AlphaFoldDB" id="A0A6M0RR93"/>
<comment type="caution">
    <text evidence="2">The sequence shown here is derived from an EMBL/GenBank/DDBJ whole genome shotgun (WGS) entry which is preliminary data.</text>
</comment>